<evidence type="ECO:0000259" key="5">
    <source>
        <dbReference type="PROSITE" id="PS50913"/>
    </source>
</evidence>
<dbReference type="Pfam" id="PF10375">
    <property type="entry name" value="GRAB"/>
    <property type="match status" value="1"/>
</dbReference>
<feature type="compositionally biased region" description="Basic and acidic residues" evidence="4">
    <location>
        <begin position="56"/>
        <end position="65"/>
    </location>
</feature>
<dbReference type="AlphaFoldDB" id="A0A6C1E8I4"/>
<dbReference type="InterPro" id="IPR019459">
    <property type="entry name" value="GRAB"/>
</dbReference>
<reference evidence="6 7" key="1">
    <citation type="journal article" date="2019" name="BMC Genomics">
        <title>Chromosome level assembly and comparative genome analysis confirm lager-brewing yeasts originated from a single hybridization.</title>
        <authorList>
            <person name="Salazar A.N."/>
            <person name="Gorter de Vries A.R."/>
            <person name="van den Broek M."/>
            <person name="Brouwers N."/>
            <person name="de la Torre Cortes P."/>
            <person name="Kuijpers N.G.A."/>
            <person name="Daran J.G."/>
            <person name="Abeel T."/>
        </authorList>
    </citation>
    <scope>NUCLEOTIDE SEQUENCE [LARGE SCALE GENOMIC DNA]</scope>
    <source>
        <strain evidence="6 7">CBS 1483</strain>
    </source>
</reference>
<protein>
    <recommendedName>
        <fullName evidence="5">GRIP domain-containing protein</fullName>
    </recommendedName>
</protein>
<dbReference type="EMBL" id="CP049005">
    <property type="protein sequence ID" value="QID85572.1"/>
    <property type="molecule type" value="Genomic_DNA"/>
</dbReference>
<dbReference type="GO" id="GO:0005794">
    <property type="term" value="C:Golgi apparatus"/>
    <property type="evidence" value="ECO:0007669"/>
    <property type="project" value="UniProtKB-SubCell"/>
</dbReference>
<sequence>MGKNKKKTGKKAKNQPHVEAVGETTDEHEVAITSAKEDTATEIPKAIGVPEDSENVEAKKEEHSQEINQQEVSADLVTDKTIPLENNMANEEIKALKEEIERLNSELNAKKDEETQNEDAKDQLENVIKERDEFKTQYNTLLSKISSMKSIFNKMKESQKELEEVQEQLTEYESQNLKLKKKLEASKIENSELQSTIVTINKELENLENEQESAEDIFLEYESKIEALQDEQRNMIETHSKELKASRKDKDQLSVQVQELMIILENLKQDISDLRNEKDDLKQALELHESEKTALQNSVNDLELKIEELVSKKEEELREKDLEVKDLRSQLDTELEAHNNDITILESLKKEIEDMKEDVSMKEKYEEESKQHVLQIGKLRHEAIILNEHLTKALSMLKKSSDSESVDKELISNLLISFVAIPRADPRKFEVLELLSNFLNWDEDKKQQAGLISNNDQSRSASAVSRTESFVSLWTNYLEKESEKD</sequence>
<evidence type="ECO:0000313" key="6">
    <source>
        <dbReference type="EMBL" id="QID85572.1"/>
    </source>
</evidence>
<accession>A0A6C1E8I4</accession>
<evidence type="ECO:0000256" key="1">
    <source>
        <dbReference type="ARBA" id="ARBA00004555"/>
    </source>
</evidence>
<comment type="subcellular location">
    <subcellularLocation>
        <location evidence="1">Golgi apparatus</location>
    </subcellularLocation>
</comment>
<proteinExistence type="predicted"/>
<dbReference type="InterPro" id="IPR000237">
    <property type="entry name" value="GRIP_dom"/>
</dbReference>
<feature type="domain" description="GRIP" evidence="5">
    <location>
        <begin position="401"/>
        <end position="452"/>
    </location>
</feature>
<evidence type="ECO:0000256" key="4">
    <source>
        <dbReference type="SAM" id="MobiDB-lite"/>
    </source>
</evidence>
<gene>
    <name evidence="6" type="ORF">GRS66_008154</name>
</gene>
<dbReference type="GO" id="GO:0006888">
    <property type="term" value="P:endoplasmic reticulum to Golgi vesicle-mediated transport"/>
    <property type="evidence" value="ECO:0007669"/>
    <property type="project" value="TreeGrafter"/>
</dbReference>
<dbReference type="PROSITE" id="PS50913">
    <property type="entry name" value="GRIP"/>
    <property type="match status" value="1"/>
</dbReference>
<evidence type="ECO:0000313" key="7">
    <source>
        <dbReference type="Proteomes" id="UP000501346"/>
    </source>
</evidence>
<name>A0A6C1E8I4_SACPS</name>
<evidence type="ECO:0000256" key="2">
    <source>
        <dbReference type="ARBA" id="ARBA00023034"/>
    </source>
</evidence>
<dbReference type="PANTHER" id="PTHR18921:SF2">
    <property type="entry name" value="THYROID RECEPTOR-INTERACTING PROTEIN 11"/>
    <property type="match status" value="1"/>
</dbReference>
<keyword evidence="3" id="KW-0175">Coiled coil</keyword>
<keyword evidence="2" id="KW-0333">Golgi apparatus</keyword>
<dbReference type="OrthoDB" id="425925at2759"/>
<dbReference type="GO" id="GO:0031267">
    <property type="term" value="F:small GTPase binding"/>
    <property type="evidence" value="ECO:0007669"/>
    <property type="project" value="TreeGrafter"/>
</dbReference>
<evidence type="ECO:0000256" key="3">
    <source>
        <dbReference type="ARBA" id="ARBA00023054"/>
    </source>
</evidence>
<dbReference type="Gene3D" id="1.10.287.1490">
    <property type="match status" value="1"/>
</dbReference>
<keyword evidence="7" id="KW-1185">Reference proteome</keyword>
<organism evidence="6 7">
    <name type="scientific">Saccharomyces pastorianus</name>
    <name type="common">Lager yeast</name>
    <name type="synonym">Saccharomyces cerevisiae x Saccharomyces eubayanus</name>
    <dbReference type="NCBI Taxonomy" id="27292"/>
    <lineage>
        <taxon>Eukaryota</taxon>
        <taxon>Fungi</taxon>
        <taxon>Dikarya</taxon>
        <taxon>Ascomycota</taxon>
        <taxon>Saccharomycotina</taxon>
        <taxon>Saccharomycetes</taxon>
        <taxon>Saccharomycetales</taxon>
        <taxon>Saccharomycetaceae</taxon>
        <taxon>Saccharomyces</taxon>
    </lineage>
</organism>
<feature type="compositionally biased region" description="Basic residues" evidence="4">
    <location>
        <begin position="1"/>
        <end position="14"/>
    </location>
</feature>
<dbReference type="PANTHER" id="PTHR18921">
    <property type="entry name" value="MYOSIN HEAVY CHAIN - RELATED"/>
    <property type="match status" value="1"/>
</dbReference>
<dbReference type="GO" id="GO:0007030">
    <property type="term" value="P:Golgi organization"/>
    <property type="evidence" value="ECO:0007669"/>
    <property type="project" value="TreeGrafter"/>
</dbReference>
<dbReference type="Proteomes" id="UP000501346">
    <property type="component" value="Chromosome SeVIII-SeXV"/>
</dbReference>
<feature type="region of interest" description="Disordered" evidence="4">
    <location>
        <begin position="1"/>
        <end position="71"/>
    </location>
</feature>
<feature type="compositionally biased region" description="Basic and acidic residues" evidence="4">
    <location>
        <begin position="25"/>
        <end position="39"/>
    </location>
</feature>